<comment type="caution">
    <text evidence="6">The sequence shown here is derived from an EMBL/GenBank/DDBJ whole genome shotgun (WGS) entry which is preliminary data.</text>
</comment>
<dbReference type="PROSITE" id="PS51123">
    <property type="entry name" value="OMPA_2"/>
    <property type="match status" value="2"/>
</dbReference>
<keyword evidence="2 4" id="KW-0472">Membrane</keyword>
<dbReference type="PROSITE" id="PS51257">
    <property type="entry name" value="PROKAR_LIPOPROTEIN"/>
    <property type="match status" value="1"/>
</dbReference>
<dbReference type="InterPro" id="IPR006665">
    <property type="entry name" value="OmpA-like"/>
</dbReference>
<dbReference type="AlphaFoldDB" id="A0A432CZZ2"/>
<dbReference type="PANTHER" id="PTHR30329">
    <property type="entry name" value="STATOR ELEMENT OF FLAGELLAR MOTOR COMPLEX"/>
    <property type="match status" value="1"/>
</dbReference>
<feature type="domain" description="OmpA-like" evidence="5">
    <location>
        <begin position="49"/>
        <end position="166"/>
    </location>
</feature>
<protein>
    <submittedName>
        <fullName evidence="6">OmpA family protein</fullName>
    </submittedName>
</protein>
<dbReference type="PRINTS" id="PR01021">
    <property type="entry name" value="OMPADOMAIN"/>
</dbReference>
<feature type="domain" description="OmpA-like" evidence="5">
    <location>
        <begin position="178"/>
        <end position="295"/>
    </location>
</feature>
<evidence type="ECO:0000313" key="7">
    <source>
        <dbReference type="Proteomes" id="UP000268973"/>
    </source>
</evidence>
<dbReference type="RefSeq" id="WP_126571980.1">
    <property type="nucleotide sequence ID" value="NZ_RXZH01000001.1"/>
</dbReference>
<dbReference type="InterPro" id="IPR050330">
    <property type="entry name" value="Bact_OuterMem_StrucFunc"/>
</dbReference>
<proteinExistence type="predicted"/>
<dbReference type="EMBL" id="RXZH01000001">
    <property type="protein sequence ID" value="RTZ17224.1"/>
    <property type="molecule type" value="Genomic_DNA"/>
</dbReference>
<reference evidence="6 7" key="1">
    <citation type="submission" date="2018-12" db="EMBL/GenBank/DDBJ databases">
        <title>Vibrio sp. isolated from China Sea.</title>
        <authorList>
            <person name="Li Y."/>
        </authorList>
    </citation>
    <scope>NUCLEOTIDE SEQUENCE [LARGE SCALE GENOMIC DNA]</scope>
    <source>
        <strain evidence="6 7">BEI207</strain>
    </source>
</reference>
<organism evidence="6 7">
    <name type="scientific">Vibrio aquaticus</name>
    <dbReference type="NCBI Taxonomy" id="2496559"/>
    <lineage>
        <taxon>Bacteria</taxon>
        <taxon>Pseudomonadati</taxon>
        <taxon>Pseudomonadota</taxon>
        <taxon>Gammaproteobacteria</taxon>
        <taxon>Vibrionales</taxon>
        <taxon>Vibrionaceae</taxon>
        <taxon>Vibrio</taxon>
    </lineage>
</organism>
<dbReference type="Pfam" id="PF00691">
    <property type="entry name" value="OmpA"/>
    <property type="match status" value="2"/>
</dbReference>
<keyword evidence="3" id="KW-0998">Cell outer membrane</keyword>
<comment type="subcellular location">
    <subcellularLocation>
        <location evidence="1">Cell outer membrane</location>
    </subcellularLocation>
</comment>
<evidence type="ECO:0000256" key="2">
    <source>
        <dbReference type="ARBA" id="ARBA00023136"/>
    </source>
</evidence>
<evidence type="ECO:0000313" key="6">
    <source>
        <dbReference type="EMBL" id="RTZ17224.1"/>
    </source>
</evidence>
<dbReference type="GO" id="GO:0009279">
    <property type="term" value="C:cell outer membrane"/>
    <property type="evidence" value="ECO:0007669"/>
    <property type="project" value="UniProtKB-SubCell"/>
</dbReference>
<sequence length="304" mass="34450">MRKAVKVLAVTATVLGMSACSTDTYVSKENIDKFGDPQVEKFLIRECIVPERDIRIAVASHFGFDKSVLKVEDQASIDRLIDSIRKLHGQIAIVGHTDYQGSDDYNIKLSLKRAEAVKAYMQSKLDPSRYDWEIKHYGESKPIADGTSVQANAQNRRAYIVFEQTQTQQENVFCEPPEPKRKVYVAMTSHFDFDKSELKPIDEKSLDEFANNLQGLNGRVLIAGHTDYQGSLSYNETLAERRAESVLQYLQTKLDPNQFVWEVKSFGELNPITQEQDLDANALNRRAFVVFKEGELPEETGSSE</sequence>
<dbReference type="Proteomes" id="UP000268973">
    <property type="component" value="Unassembled WGS sequence"/>
</dbReference>
<name>A0A432CZZ2_9VIBR</name>
<dbReference type="SUPFAM" id="SSF103088">
    <property type="entry name" value="OmpA-like"/>
    <property type="match status" value="2"/>
</dbReference>
<dbReference type="InterPro" id="IPR036737">
    <property type="entry name" value="OmpA-like_sf"/>
</dbReference>
<evidence type="ECO:0000259" key="5">
    <source>
        <dbReference type="PROSITE" id="PS51123"/>
    </source>
</evidence>
<evidence type="ECO:0000256" key="3">
    <source>
        <dbReference type="ARBA" id="ARBA00023237"/>
    </source>
</evidence>
<evidence type="ECO:0000256" key="1">
    <source>
        <dbReference type="ARBA" id="ARBA00004442"/>
    </source>
</evidence>
<evidence type="ECO:0000256" key="4">
    <source>
        <dbReference type="PROSITE-ProRule" id="PRU00473"/>
    </source>
</evidence>
<accession>A0A432CZZ2</accession>
<dbReference type="PANTHER" id="PTHR30329:SF21">
    <property type="entry name" value="LIPOPROTEIN YIAD-RELATED"/>
    <property type="match status" value="1"/>
</dbReference>
<gene>
    <name evidence="6" type="ORF">EJ063_00115</name>
</gene>
<dbReference type="InterPro" id="IPR006664">
    <property type="entry name" value="OMP_bac"/>
</dbReference>
<dbReference type="OrthoDB" id="9792021at2"/>
<dbReference type="Gene3D" id="3.30.1330.60">
    <property type="entry name" value="OmpA-like domain"/>
    <property type="match status" value="2"/>
</dbReference>
<keyword evidence="7" id="KW-1185">Reference proteome</keyword>
<dbReference type="CDD" id="cd07185">
    <property type="entry name" value="OmpA_C-like"/>
    <property type="match status" value="2"/>
</dbReference>